<accession>A0A6N4XT32</accession>
<protein>
    <recommendedName>
        <fullName evidence="4">Class IIb bacteriocin, lactobin A/cerein 7B family</fullName>
    </recommendedName>
</protein>
<keyword evidence="1" id="KW-1133">Transmembrane helix</keyword>
<gene>
    <name evidence="2" type="ORF">CHRY9393_03360</name>
</gene>
<evidence type="ECO:0000256" key="1">
    <source>
        <dbReference type="SAM" id="Phobius"/>
    </source>
</evidence>
<keyword evidence="3" id="KW-1185">Reference proteome</keyword>
<sequence>MKNLNVQELSSQEIQNVEGGVFWAAVGTFALGIIGGLGSGVGMSLYNNYPYPLINQYNSFAPIPGSYYY</sequence>
<keyword evidence="1" id="KW-0812">Transmembrane</keyword>
<keyword evidence="1" id="KW-0472">Membrane</keyword>
<dbReference type="AlphaFoldDB" id="A0A6N4XT32"/>
<organism evidence="2 3">
    <name type="scientific">Chryseobacterium fistulae</name>
    <dbReference type="NCBI Taxonomy" id="2675058"/>
    <lineage>
        <taxon>Bacteria</taxon>
        <taxon>Pseudomonadati</taxon>
        <taxon>Bacteroidota</taxon>
        <taxon>Flavobacteriia</taxon>
        <taxon>Flavobacteriales</taxon>
        <taxon>Weeksellaceae</taxon>
        <taxon>Chryseobacterium group</taxon>
        <taxon>Chryseobacterium</taxon>
    </lineage>
</organism>
<name>A0A6N4XT32_9FLAO</name>
<evidence type="ECO:0000313" key="2">
    <source>
        <dbReference type="EMBL" id="CAA7392634.1"/>
    </source>
</evidence>
<feature type="transmembrane region" description="Helical" evidence="1">
    <location>
        <begin position="20"/>
        <end position="46"/>
    </location>
</feature>
<reference evidence="2 3" key="1">
    <citation type="submission" date="2020-01" db="EMBL/GenBank/DDBJ databases">
        <authorList>
            <person name="Rodrigo-Torres L."/>
            <person name="Arahal R. D."/>
            <person name="Lucena T."/>
        </authorList>
    </citation>
    <scope>NUCLEOTIDE SEQUENCE [LARGE SCALE GENOMIC DNA]</scope>
    <source>
        <strain evidence="2 3">CECT 9393</strain>
    </source>
</reference>
<evidence type="ECO:0008006" key="4">
    <source>
        <dbReference type="Google" id="ProtNLM"/>
    </source>
</evidence>
<dbReference type="EMBL" id="CACVBY010000130">
    <property type="protein sequence ID" value="CAA7392634.1"/>
    <property type="molecule type" value="Genomic_DNA"/>
</dbReference>
<dbReference type="Proteomes" id="UP000445309">
    <property type="component" value="Unassembled WGS sequence"/>
</dbReference>
<evidence type="ECO:0000313" key="3">
    <source>
        <dbReference type="Proteomes" id="UP000445309"/>
    </source>
</evidence>
<dbReference type="RefSeq" id="WP_162074285.1">
    <property type="nucleotide sequence ID" value="NZ_CACVBY010000130.1"/>
</dbReference>
<proteinExistence type="predicted"/>